<sequence length="362" mass="39488">MRHAGQVAGPAPGSGMWRSICLLVGLLAFSYAPGARAVSLNLLIWEWDLDPGVAKAWADTSGTELNQIIFDNGERRDLLIATADAPIDMAVIDSGHIDALGQRGLLVDQGNYPLPPEAQSEARWRSMCGRYGVPYIWGGTGIVYRTDRVTTPPASWADLLRPAPALAGHIAMTDDEEEILAAALGFLGRPMYTGDTEDLKQAFAVLKAQVPAVLTYSLSVTAQQEKSFHDRIFMGLANSGDQRTLNMTSDGARPWRFVTPRDGAMLWVDCLAVLSRSRQPELAERFVAFLARPDNAARNAIFLQQPTTNLHAAALLPQAMRDDPQIYPPAGIPVTYRKPVPTDSLPLRRRILSALAVIHDAQ</sequence>
<dbReference type="InterPro" id="IPR001188">
    <property type="entry name" value="Sperm_putr-bd"/>
</dbReference>
<proteinExistence type="predicted"/>
<dbReference type="InterPro" id="IPR006059">
    <property type="entry name" value="SBP"/>
</dbReference>
<name>A0A7W4JQD2_9PROT</name>
<dbReference type="PRINTS" id="PR00909">
    <property type="entry name" value="SPERMDNBNDNG"/>
</dbReference>
<dbReference type="EMBL" id="JABEQF010000002">
    <property type="protein sequence ID" value="MBB2188943.1"/>
    <property type="molecule type" value="Genomic_DNA"/>
</dbReference>
<evidence type="ECO:0000256" key="2">
    <source>
        <dbReference type="ARBA" id="ARBA00022448"/>
    </source>
</evidence>
<evidence type="ECO:0000313" key="6">
    <source>
        <dbReference type="Proteomes" id="UP000555756"/>
    </source>
</evidence>
<protein>
    <submittedName>
        <fullName evidence="5">Spermidine/putrescine ABC transporter substrate-binding protein</fullName>
    </submittedName>
</protein>
<evidence type="ECO:0000256" key="4">
    <source>
        <dbReference type="ARBA" id="ARBA00022764"/>
    </source>
</evidence>
<dbReference type="GO" id="GO:0015846">
    <property type="term" value="P:polyamine transport"/>
    <property type="evidence" value="ECO:0007669"/>
    <property type="project" value="InterPro"/>
</dbReference>
<dbReference type="AlphaFoldDB" id="A0A7W4JQD2"/>
<comment type="subcellular location">
    <subcellularLocation>
        <location evidence="1">Periplasm</location>
    </subcellularLocation>
</comment>
<reference evidence="5 6" key="1">
    <citation type="submission" date="2020-04" db="EMBL/GenBank/DDBJ databases">
        <title>Description of novel Gluconacetobacter.</title>
        <authorList>
            <person name="Sombolestani A."/>
        </authorList>
    </citation>
    <scope>NUCLEOTIDE SEQUENCE [LARGE SCALE GENOMIC DNA]</scope>
    <source>
        <strain evidence="5 6">LMG 21311</strain>
    </source>
</reference>
<dbReference type="PANTHER" id="PTHR30222">
    <property type="entry name" value="SPERMIDINE/PUTRESCINE-BINDING PERIPLASMIC PROTEIN"/>
    <property type="match status" value="1"/>
</dbReference>
<evidence type="ECO:0000313" key="5">
    <source>
        <dbReference type="EMBL" id="MBB2188943.1"/>
    </source>
</evidence>
<keyword evidence="2" id="KW-0813">Transport</keyword>
<dbReference type="Proteomes" id="UP000555756">
    <property type="component" value="Unassembled WGS sequence"/>
</dbReference>
<dbReference type="CDD" id="cd13590">
    <property type="entry name" value="PBP2_PotD_PotF_like"/>
    <property type="match status" value="1"/>
</dbReference>
<evidence type="ECO:0000256" key="3">
    <source>
        <dbReference type="ARBA" id="ARBA00022729"/>
    </source>
</evidence>
<organism evidence="5 6">
    <name type="scientific">Gluconacetobacter azotocaptans</name>
    <dbReference type="NCBI Taxonomy" id="142834"/>
    <lineage>
        <taxon>Bacteria</taxon>
        <taxon>Pseudomonadati</taxon>
        <taxon>Pseudomonadota</taxon>
        <taxon>Alphaproteobacteria</taxon>
        <taxon>Acetobacterales</taxon>
        <taxon>Acetobacteraceae</taxon>
        <taxon>Gluconacetobacter</taxon>
    </lineage>
</organism>
<dbReference type="SUPFAM" id="SSF53850">
    <property type="entry name" value="Periplasmic binding protein-like II"/>
    <property type="match status" value="1"/>
</dbReference>
<gene>
    <name evidence="5" type="ORF">HLH34_03055</name>
</gene>
<keyword evidence="6" id="KW-1185">Reference proteome</keyword>
<comment type="caution">
    <text evidence="5">The sequence shown here is derived from an EMBL/GenBank/DDBJ whole genome shotgun (WGS) entry which is preliminary data.</text>
</comment>
<dbReference type="GO" id="GO:0042597">
    <property type="term" value="C:periplasmic space"/>
    <property type="evidence" value="ECO:0007669"/>
    <property type="project" value="UniProtKB-SubCell"/>
</dbReference>
<dbReference type="Pfam" id="PF13416">
    <property type="entry name" value="SBP_bac_8"/>
    <property type="match status" value="1"/>
</dbReference>
<keyword evidence="4" id="KW-0574">Periplasm</keyword>
<dbReference type="PANTHER" id="PTHR30222:SF12">
    <property type="entry name" value="NORSPERMIDINE SENSOR"/>
    <property type="match status" value="1"/>
</dbReference>
<keyword evidence="3" id="KW-0732">Signal</keyword>
<dbReference type="GO" id="GO:0019808">
    <property type="term" value="F:polyamine binding"/>
    <property type="evidence" value="ECO:0007669"/>
    <property type="project" value="InterPro"/>
</dbReference>
<accession>A0A7W4JQD2</accession>
<evidence type="ECO:0000256" key="1">
    <source>
        <dbReference type="ARBA" id="ARBA00004418"/>
    </source>
</evidence>
<dbReference type="Gene3D" id="3.40.190.10">
    <property type="entry name" value="Periplasmic binding protein-like II"/>
    <property type="match status" value="2"/>
</dbReference>